<organism evidence="2 3">
    <name type="scientific">Novipirellula aureliae</name>
    <dbReference type="NCBI Taxonomy" id="2527966"/>
    <lineage>
        <taxon>Bacteria</taxon>
        <taxon>Pseudomonadati</taxon>
        <taxon>Planctomycetota</taxon>
        <taxon>Planctomycetia</taxon>
        <taxon>Pirellulales</taxon>
        <taxon>Pirellulaceae</taxon>
        <taxon>Novipirellula</taxon>
    </lineage>
</organism>
<evidence type="ECO:0000313" key="2">
    <source>
        <dbReference type="EMBL" id="TWU45853.1"/>
    </source>
</evidence>
<dbReference type="InterPro" id="IPR007401">
    <property type="entry name" value="DUF454"/>
</dbReference>
<proteinExistence type="predicted"/>
<keyword evidence="3" id="KW-1185">Reference proteome</keyword>
<comment type="caution">
    <text evidence="2">The sequence shown here is derived from an EMBL/GenBank/DDBJ whole genome shotgun (WGS) entry which is preliminary data.</text>
</comment>
<gene>
    <name evidence="2" type="primary">ybaN_1</name>
    <name evidence="2" type="ORF">Q31b_10290</name>
</gene>
<dbReference type="PANTHER" id="PTHR35813:SF1">
    <property type="entry name" value="INNER MEMBRANE PROTEIN YBAN"/>
    <property type="match status" value="1"/>
</dbReference>
<accession>A0A5C6E859</accession>
<keyword evidence="1" id="KW-1133">Transmembrane helix</keyword>
<feature type="transmembrane region" description="Helical" evidence="1">
    <location>
        <begin position="35"/>
        <end position="65"/>
    </location>
</feature>
<dbReference type="OrthoDB" id="275781at2"/>
<evidence type="ECO:0000313" key="3">
    <source>
        <dbReference type="Proteomes" id="UP000315471"/>
    </source>
</evidence>
<sequence length="151" mass="16863">MVQLARASLRLIRISCRVDGHGPQWRVLRRPWSSAAVFFGLGMVGVVLPGIPTTPFLLLMCYFLIRVSPRLHAKALAWPVVGKPLRDWHEKQGVHYHIKVLAYLLVALLVGYTIIFGDLHVSVKAVIFVLSIVGIAVVVRLPTIHRKRGCS</sequence>
<protein>
    <submittedName>
        <fullName evidence="2">Inner membrane protein YbaN</fullName>
    </submittedName>
</protein>
<keyword evidence="1" id="KW-0472">Membrane</keyword>
<dbReference type="Pfam" id="PF04304">
    <property type="entry name" value="DUF454"/>
    <property type="match status" value="1"/>
</dbReference>
<keyword evidence="1" id="KW-0812">Transmembrane</keyword>
<dbReference type="Proteomes" id="UP000315471">
    <property type="component" value="Unassembled WGS sequence"/>
</dbReference>
<dbReference type="PANTHER" id="PTHR35813">
    <property type="entry name" value="INNER MEMBRANE PROTEIN YBAN"/>
    <property type="match status" value="1"/>
</dbReference>
<feature type="transmembrane region" description="Helical" evidence="1">
    <location>
        <begin position="121"/>
        <end position="139"/>
    </location>
</feature>
<dbReference type="EMBL" id="SJPY01000001">
    <property type="protein sequence ID" value="TWU45853.1"/>
    <property type="molecule type" value="Genomic_DNA"/>
</dbReference>
<dbReference type="AlphaFoldDB" id="A0A5C6E859"/>
<name>A0A5C6E859_9BACT</name>
<reference evidence="2 3" key="1">
    <citation type="submission" date="2019-02" db="EMBL/GenBank/DDBJ databases">
        <title>Deep-cultivation of Planctomycetes and their phenomic and genomic characterization uncovers novel biology.</title>
        <authorList>
            <person name="Wiegand S."/>
            <person name="Jogler M."/>
            <person name="Boedeker C."/>
            <person name="Pinto D."/>
            <person name="Vollmers J."/>
            <person name="Rivas-Marin E."/>
            <person name="Kohn T."/>
            <person name="Peeters S.H."/>
            <person name="Heuer A."/>
            <person name="Rast P."/>
            <person name="Oberbeckmann S."/>
            <person name="Bunk B."/>
            <person name="Jeske O."/>
            <person name="Meyerdierks A."/>
            <person name="Storesund J.E."/>
            <person name="Kallscheuer N."/>
            <person name="Luecker S."/>
            <person name="Lage O.M."/>
            <person name="Pohl T."/>
            <person name="Merkel B.J."/>
            <person name="Hornburger P."/>
            <person name="Mueller R.-W."/>
            <person name="Bruemmer F."/>
            <person name="Labrenz M."/>
            <person name="Spormann A.M."/>
            <person name="Op Den Camp H."/>
            <person name="Overmann J."/>
            <person name="Amann R."/>
            <person name="Jetten M.S.M."/>
            <person name="Mascher T."/>
            <person name="Medema M.H."/>
            <person name="Devos D.P."/>
            <person name="Kaster A.-K."/>
            <person name="Ovreas L."/>
            <person name="Rohde M."/>
            <person name="Galperin M.Y."/>
            <person name="Jogler C."/>
        </authorList>
    </citation>
    <scope>NUCLEOTIDE SEQUENCE [LARGE SCALE GENOMIC DNA]</scope>
    <source>
        <strain evidence="2 3">Q31b</strain>
    </source>
</reference>
<dbReference type="GO" id="GO:0005886">
    <property type="term" value="C:plasma membrane"/>
    <property type="evidence" value="ECO:0007669"/>
    <property type="project" value="TreeGrafter"/>
</dbReference>
<evidence type="ECO:0000256" key="1">
    <source>
        <dbReference type="SAM" id="Phobius"/>
    </source>
</evidence>
<feature type="transmembrane region" description="Helical" evidence="1">
    <location>
        <begin position="96"/>
        <end position="115"/>
    </location>
</feature>